<name>A0A8H3J5Z1_9LECA</name>
<reference evidence="2" key="1">
    <citation type="submission" date="2021-03" db="EMBL/GenBank/DDBJ databases">
        <authorList>
            <person name="Tagirdzhanova G."/>
        </authorList>
    </citation>
    <scope>NUCLEOTIDE SEQUENCE</scope>
</reference>
<sequence>MTRSSVAICTAAATGAILSQESVPPMTTATLSGTDVSYLPVVITAGSVTNTASTPTSTTASTTGVAKTGSSGGTQTQTGSTTSASTKASGGAIHMGPVMGMGAAGALAALAAAVL</sequence>
<dbReference type="AlphaFoldDB" id="A0A8H3J5Z1"/>
<protein>
    <submittedName>
        <fullName evidence="2">Uncharacterized protein</fullName>
    </submittedName>
</protein>
<evidence type="ECO:0000256" key="1">
    <source>
        <dbReference type="SAM" id="MobiDB-lite"/>
    </source>
</evidence>
<feature type="region of interest" description="Disordered" evidence="1">
    <location>
        <begin position="50"/>
        <end position="88"/>
    </location>
</feature>
<gene>
    <name evidence="2" type="ORF">IMSHALPRED_002538</name>
</gene>
<evidence type="ECO:0000313" key="3">
    <source>
        <dbReference type="Proteomes" id="UP000664534"/>
    </source>
</evidence>
<proteinExistence type="predicted"/>
<keyword evidence="3" id="KW-1185">Reference proteome</keyword>
<evidence type="ECO:0000313" key="2">
    <source>
        <dbReference type="EMBL" id="CAF9941353.1"/>
    </source>
</evidence>
<organism evidence="2 3">
    <name type="scientific">Imshaugia aleurites</name>
    <dbReference type="NCBI Taxonomy" id="172621"/>
    <lineage>
        <taxon>Eukaryota</taxon>
        <taxon>Fungi</taxon>
        <taxon>Dikarya</taxon>
        <taxon>Ascomycota</taxon>
        <taxon>Pezizomycotina</taxon>
        <taxon>Lecanoromycetes</taxon>
        <taxon>OSLEUM clade</taxon>
        <taxon>Lecanoromycetidae</taxon>
        <taxon>Lecanorales</taxon>
        <taxon>Lecanorineae</taxon>
        <taxon>Parmeliaceae</taxon>
        <taxon>Imshaugia</taxon>
    </lineage>
</organism>
<dbReference type="Proteomes" id="UP000664534">
    <property type="component" value="Unassembled WGS sequence"/>
</dbReference>
<accession>A0A8H3J5Z1</accession>
<dbReference type="OrthoDB" id="4991875at2759"/>
<comment type="caution">
    <text evidence="2">The sequence shown here is derived from an EMBL/GenBank/DDBJ whole genome shotgun (WGS) entry which is preliminary data.</text>
</comment>
<dbReference type="EMBL" id="CAJPDT010000146">
    <property type="protein sequence ID" value="CAF9941353.1"/>
    <property type="molecule type" value="Genomic_DNA"/>
</dbReference>